<dbReference type="OrthoDB" id="4555383at2"/>
<evidence type="ECO:0000259" key="2">
    <source>
        <dbReference type="PROSITE" id="PS51903"/>
    </source>
</evidence>
<dbReference type="InterPro" id="IPR036628">
    <property type="entry name" value="Clp_N_dom_sf"/>
</dbReference>
<dbReference type="AlphaFoldDB" id="A0A370H0M8"/>
<feature type="domain" description="Clp R" evidence="2">
    <location>
        <begin position="4"/>
        <end position="144"/>
    </location>
</feature>
<dbReference type="RefSeq" id="WP_068014204.1">
    <property type="nucleotide sequence ID" value="NZ_QQAZ01000007.1"/>
</dbReference>
<name>A0A370H0M8_9NOCA</name>
<organism evidence="3 4">
    <name type="scientific">Nocardia mexicana</name>
    <dbReference type="NCBI Taxonomy" id="279262"/>
    <lineage>
        <taxon>Bacteria</taxon>
        <taxon>Bacillati</taxon>
        <taxon>Actinomycetota</taxon>
        <taxon>Actinomycetes</taxon>
        <taxon>Mycobacteriales</taxon>
        <taxon>Nocardiaceae</taxon>
        <taxon>Nocardia</taxon>
    </lineage>
</organism>
<keyword evidence="4" id="KW-1185">Reference proteome</keyword>
<protein>
    <submittedName>
        <fullName evidence="3">ClpA/ClpB-like protein</fullName>
    </submittedName>
</protein>
<evidence type="ECO:0000256" key="1">
    <source>
        <dbReference type="PROSITE-ProRule" id="PRU01251"/>
    </source>
</evidence>
<dbReference type="EMBL" id="QQAZ01000007">
    <property type="protein sequence ID" value="RDI49302.1"/>
    <property type="molecule type" value="Genomic_DNA"/>
</dbReference>
<dbReference type="SUPFAM" id="SSF81923">
    <property type="entry name" value="Double Clp-N motif"/>
    <property type="match status" value="2"/>
</dbReference>
<dbReference type="Proteomes" id="UP000255355">
    <property type="component" value="Unassembled WGS sequence"/>
</dbReference>
<accession>A0A370H0M8</accession>
<dbReference type="STRING" id="1210089.GCA_001613165_00923"/>
<evidence type="ECO:0000313" key="4">
    <source>
        <dbReference type="Proteomes" id="UP000255355"/>
    </source>
</evidence>
<gene>
    <name evidence="3" type="ORF">DFR68_107430</name>
</gene>
<reference evidence="3 4" key="1">
    <citation type="submission" date="2018-07" db="EMBL/GenBank/DDBJ databases">
        <title>Genomic Encyclopedia of Type Strains, Phase IV (KMG-IV): sequencing the most valuable type-strain genomes for metagenomic binning, comparative biology and taxonomic classification.</title>
        <authorList>
            <person name="Goeker M."/>
        </authorList>
    </citation>
    <scope>NUCLEOTIDE SEQUENCE [LARGE SCALE GENOMIC DNA]</scope>
    <source>
        <strain evidence="3 4">DSM 44952</strain>
    </source>
</reference>
<sequence>METPDATLTLTPRTNWIFGYAQAVARERAHEHIGPEHLQLAILDNPDAVPTQTLRALGAEPRDLAEALSSAMRAAAYEPAAMRHRIVGAAGDIARRLGHDFIGVEHLQLALLRNRDSLAIRELAEAGVQLDEFEDSLTAKMRAYS</sequence>
<evidence type="ECO:0000313" key="3">
    <source>
        <dbReference type="EMBL" id="RDI49302.1"/>
    </source>
</evidence>
<dbReference type="Gene3D" id="1.10.1780.10">
    <property type="entry name" value="Clp, N-terminal domain"/>
    <property type="match status" value="2"/>
</dbReference>
<proteinExistence type="predicted"/>
<keyword evidence="1" id="KW-0677">Repeat</keyword>
<dbReference type="InterPro" id="IPR004176">
    <property type="entry name" value="Clp_R_N"/>
</dbReference>
<dbReference type="PROSITE" id="PS51903">
    <property type="entry name" value="CLP_R"/>
    <property type="match status" value="1"/>
</dbReference>
<dbReference type="Pfam" id="PF02861">
    <property type="entry name" value="Clp_N"/>
    <property type="match status" value="2"/>
</dbReference>
<comment type="caution">
    <text evidence="3">The sequence shown here is derived from an EMBL/GenBank/DDBJ whole genome shotgun (WGS) entry which is preliminary data.</text>
</comment>